<dbReference type="SUPFAM" id="SSF50494">
    <property type="entry name" value="Trypsin-like serine proteases"/>
    <property type="match status" value="1"/>
</dbReference>
<evidence type="ECO:0000259" key="4">
    <source>
        <dbReference type="PROSITE" id="PS50240"/>
    </source>
</evidence>
<accession>A0A665TJX3</accession>
<dbReference type="Ensembl" id="ENSENLT00000010645.1">
    <property type="protein sequence ID" value="ENSENLP00000010184.1"/>
    <property type="gene ID" value="ENSENLG00000004928.1"/>
</dbReference>
<dbReference type="InParanoid" id="A0A665TJX3"/>
<sequence length="73" mass="8076">MFCVSLLLNFCGTRAKLPRIIGGVEAALGRWPWQVSLYYSNRHTCGGSIITSQWVVTAAHSQTNLCALAHDRK</sequence>
<keyword evidence="1" id="KW-1015">Disulfide bond</keyword>
<dbReference type="PANTHER" id="PTHR24252">
    <property type="entry name" value="ACROSIN-RELATED"/>
    <property type="match status" value="1"/>
</dbReference>
<proteinExistence type="predicted"/>
<evidence type="ECO:0000256" key="2">
    <source>
        <dbReference type="ARBA" id="ARBA00023180"/>
    </source>
</evidence>
<dbReference type="Pfam" id="PF00089">
    <property type="entry name" value="Trypsin"/>
    <property type="match status" value="1"/>
</dbReference>
<reference evidence="5" key="2">
    <citation type="submission" date="2025-08" db="UniProtKB">
        <authorList>
            <consortium name="Ensembl"/>
        </authorList>
    </citation>
    <scope>IDENTIFICATION</scope>
</reference>
<feature type="domain" description="Peptidase S1" evidence="4">
    <location>
        <begin position="20"/>
        <end position="73"/>
    </location>
</feature>
<keyword evidence="6" id="KW-1185">Reference proteome</keyword>
<dbReference type="PROSITE" id="PS50240">
    <property type="entry name" value="TRYPSIN_DOM"/>
    <property type="match status" value="1"/>
</dbReference>
<keyword evidence="2" id="KW-0325">Glycoprotein</keyword>
<organism evidence="5 6">
    <name type="scientific">Echeneis naucrates</name>
    <name type="common">Live sharksucker</name>
    <dbReference type="NCBI Taxonomy" id="173247"/>
    <lineage>
        <taxon>Eukaryota</taxon>
        <taxon>Metazoa</taxon>
        <taxon>Chordata</taxon>
        <taxon>Craniata</taxon>
        <taxon>Vertebrata</taxon>
        <taxon>Euteleostomi</taxon>
        <taxon>Actinopterygii</taxon>
        <taxon>Neopterygii</taxon>
        <taxon>Teleostei</taxon>
        <taxon>Neoteleostei</taxon>
        <taxon>Acanthomorphata</taxon>
        <taxon>Carangaria</taxon>
        <taxon>Carangiformes</taxon>
        <taxon>Echeneidae</taxon>
        <taxon>Echeneis</taxon>
    </lineage>
</organism>
<dbReference type="GO" id="GO:0006508">
    <property type="term" value="P:proteolysis"/>
    <property type="evidence" value="ECO:0007669"/>
    <property type="project" value="InterPro"/>
</dbReference>
<dbReference type="OMA" id="AAHNTIN"/>
<evidence type="ECO:0000313" key="5">
    <source>
        <dbReference type="Ensembl" id="ENSENLP00000010184.1"/>
    </source>
</evidence>
<feature type="chain" id="PRO_5025406754" description="Peptidase S1 domain-containing protein" evidence="3">
    <location>
        <begin position="16"/>
        <end position="73"/>
    </location>
</feature>
<dbReference type="InterPro" id="IPR043504">
    <property type="entry name" value="Peptidase_S1_PA_chymotrypsin"/>
</dbReference>
<dbReference type="PANTHER" id="PTHR24252:SF27">
    <property type="entry name" value="TRANSMEMBRANE PROTEASE SERINE 3-LIKE"/>
    <property type="match status" value="1"/>
</dbReference>
<evidence type="ECO:0000256" key="3">
    <source>
        <dbReference type="SAM" id="SignalP"/>
    </source>
</evidence>
<evidence type="ECO:0000256" key="1">
    <source>
        <dbReference type="ARBA" id="ARBA00023157"/>
    </source>
</evidence>
<evidence type="ECO:0000313" key="6">
    <source>
        <dbReference type="Proteomes" id="UP000472264"/>
    </source>
</evidence>
<dbReference type="GO" id="GO:0004252">
    <property type="term" value="F:serine-type endopeptidase activity"/>
    <property type="evidence" value="ECO:0007669"/>
    <property type="project" value="InterPro"/>
</dbReference>
<protein>
    <recommendedName>
        <fullName evidence="4">Peptidase S1 domain-containing protein</fullName>
    </recommendedName>
</protein>
<dbReference type="InterPro" id="IPR001254">
    <property type="entry name" value="Trypsin_dom"/>
</dbReference>
<reference evidence="5" key="1">
    <citation type="submission" date="2021-04" db="EMBL/GenBank/DDBJ databases">
        <authorList>
            <consortium name="Wellcome Sanger Institute Data Sharing"/>
        </authorList>
    </citation>
    <scope>NUCLEOTIDE SEQUENCE [LARGE SCALE GENOMIC DNA]</scope>
</reference>
<dbReference type="AlphaFoldDB" id="A0A665TJX3"/>
<keyword evidence="3" id="KW-0732">Signal</keyword>
<dbReference type="InterPro" id="IPR009003">
    <property type="entry name" value="Peptidase_S1_PA"/>
</dbReference>
<name>A0A665TJX3_ECHNA</name>
<dbReference type="Proteomes" id="UP000472264">
    <property type="component" value="Chromosome 13"/>
</dbReference>
<dbReference type="Gene3D" id="2.40.10.10">
    <property type="entry name" value="Trypsin-like serine proteases"/>
    <property type="match status" value="2"/>
</dbReference>
<feature type="signal peptide" evidence="3">
    <location>
        <begin position="1"/>
        <end position="15"/>
    </location>
</feature>
<reference evidence="5" key="3">
    <citation type="submission" date="2025-09" db="UniProtKB">
        <authorList>
            <consortium name="Ensembl"/>
        </authorList>
    </citation>
    <scope>IDENTIFICATION</scope>
</reference>